<accession>A0A511SV09</accession>
<evidence type="ECO:0000313" key="5">
    <source>
        <dbReference type="Proteomes" id="UP000321514"/>
    </source>
</evidence>
<sequence length="258" mass="27918">MRRLPSVVSVSLWLLCACTDSRRSAEDAGPGFERIPLTPPLAPPPAAQVQSEDAGAAVARTPTEVDVSRLAEARALVPAPLLYGQFQPVVGTWVDYELRGDKGSTRARVSLVGETTREDGVPLYQLEMDHEVSPRTLVVLWVRGKERPFVERLAVSVPPHPPVSIPVDLFVDQPELRGAPRGGKDAVLREGVFAGKAREETFLREDGRTVGVVRTERVPLWGVVSVQDGETTWVARASGTGAKPSLDAVPIAVPRVQE</sequence>
<evidence type="ECO:0000313" key="2">
    <source>
        <dbReference type="EMBL" id="GEN05744.1"/>
    </source>
</evidence>
<protein>
    <recommendedName>
        <fullName evidence="6">Lipoprotein</fullName>
    </recommendedName>
</protein>
<proteinExistence type="predicted"/>
<organism evidence="2 5">
    <name type="scientific">Myxococcus fulvus</name>
    <dbReference type="NCBI Taxonomy" id="33"/>
    <lineage>
        <taxon>Bacteria</taxon>
        <taxon>Pseudomonadati</taxon>
        <taxon>Myxococcota</taxon>
        <taxon>Myxococcia</taxon>
        <taxon>Myxococcales</taxon>
        <taxon>Cystobacterineae</taxon>
        <taxon>Myxococcaceae</taxon>
        <taxon>Myxococcus</taxon>
    </lineage>
</organism>
<dbReference type="EMBL" id="BJXR01000012">
    <property type="protein sequence ID" value="GEN05744.1"/>
    <property type="molecule type" value="Genomic_DNA"/>
</dbReference>
<reference evidence="2 5" key="2">
    <citation type="submission" date="2019-07" db="EMBL/GenBank/DDBJ databases">
        <title>Whole genome shotgun sequence of Myxococcus fulvus NBRC 100333.</title>
        <authorList>
            <person name="Hosoyama A."/>
            <person name="Uohara A."/>
            <person name="Ohji S."/>
            <person name="Ichikawa N."/>
        </authorList>
    </citation>
    <scope>NUCLEOTIDE SEQUENCE [LARGE SCALE GENOMIC DNA]</scope>
    <source>
        <strain evidence="2 5">NBRC 100333</strain>
    </source>
</reference>
<evidence type="ECO:0000313" key="3">
    <source>
        <dbReference type="EMBL" id="SES96602.1"/>
    </source>
</evidence>
<dbReference type="Proteomes" id="UP000321514">
    <property type="component" value="Unassembled WGS sequence"/>
</dbReference>
<feature type="region of interest" description="Disordered" evidence="1">
    <location>
        <begin position="23"/>
        <end position="55"/>
    </location>
</feature>
<evidence type="ECO:0000256" key="1">
    <source>
        <dbReference type="SAM" id="MobiDB-lite"/>
    </source>
</evidence>
<reference evidence="3 4" key="1">
    <citation type="submission" date="2016-10" db="EMBL/GenBank/DDBJ databases">
        <authorList>
            <person name="Varghese N."/>
            <person name="Submissions S."/>
        </authorList>
    </citation>
    <scope>NUCLEOTIDE SEQUENCE [LARGE SCALE GENOMIC DNA]</scope>
    <source>
        <strain evidence="3 4">DSM 16525</strain>
    </source>
</reference>
<evidence type="ECO:0000313" key="4">
    <source>
        <dbReference type="Proteomes" id="UP000183760"/>
    </source>
</evidence>
<dbReference type="OrthoDB" id="5503060at2"/>
<dbReference type="AlphaFoldDB" id="A0A511SV09"/>
<evidence type="ECO:0008006" key="6">
    <source>
        <dbReference type="Google" id="ProtNLM"/>
    </source>
</evidence>
<dbReference type="RefSeq" id="WP_074948997.1">
    <property type="nucleotide sequence ID" value="NZ_BJXR01000012.1"/>
</dbReference>
<keyword evidence="4" id="KW-1185">Reference proteome</keyword>
<comment type="caution">
    <text evidence="2">The sequence shown here is derived from an EMBL/GenBank/DDBJ whole genome shotgun (WGS) entry which is preliminary data.</text>
</comment>
<name>A0A511SV09_MYXFU</name>
<dbReference type="Proteomes" id="UP000183760">
    <property type="component" value="Unassembled WGS sequence"/>
</dbReference>
<gene>
    <name evidence="2" type="ORF">MFU01_07810</name>
    <name evidence="3" type="ORF">SAMN05443572_101708</name>
</gene>
<dbReference type="PROSITE" id="PS51257">
    <property type="entry name" value="PROKAR_LIPOPROTEIN"/>
    <property type="match status" value="1"/>
</dbReference>
<feature type="compositionally biased region" description="Pro residues" evidence="1">
    <location>
        <begin position="37"/>
        <end position="46"/>
    </location>
</feature>
<dbReference type="EMBL" id="FOIB01000001">
    <property type="protein sequence ID" value="SES96602.1"/>
    <property type="molecule type" value="Genomic_DNA"/>
</dbReference>